<protein>
    <recommendedName>
        <fullName evidence="4">Peptidyl-prolyl cis-trans isomerase</fullName>
        <shortName evidence="4">PPIase</shortName>
        <ecNumber evidence="4">5.2.1.8</ecNumber>
    </recommendedName>
</protein>
<comment type="similarity">
    <text evidence="4">Belongs to the cyclophilin-type PPIase family.</text>
</comment>
<dbReference type="FunFam" id="2.40.100.10:FF:000025">
    <property type="entry name" value="Peptidyl-prolyl cis-trans isomerase CYP19-2"/>
    <property type="match status" value="1"/>
</dbReference>
<dbReference type="GO" id="GO:0016018">
    <property type="term" value="F:cyclosporin A binding"/>
    <property type="evidence" value="ECO:0007669"/>
    <property type="project" value="TreeGrafter"/>
</dbReference>
<dbReference type="PROSITE" id="PS50072">
    <property type="entry name" value="CSA_PPIASE_2"/>
    <property type="match status" value="1"/>
</dbReference>
<organism evidence="7 8">
    <name type="scientific">Fistulifera solaris</name>
    <name type="common">Oleaginous diatom</name>
    <dbReference type="NCBI Taxonomy" id="1519565"/>
    <lineage>
        <taxon>Eukaryota</taxon>
        <taxon>Sar</taxon>
        <taxon>Stramenopiles</taxon>
        <taxon>Ochrophyta</taxon>
        <taxon>Bacillariophyta</taxon>
        <taxon>Bacillariophyceae</taxon>
        <taxon>Bacillariophycidae</taxon>
        <taxon>Naviculales</taxon>
        <taxon>Naviculaceae</taxon>
        <taxon>Fistulifera</taxon>
    </lineage>
</organism>
<evidence type="ECO:0000256" key="3">
    <source>
        <dbReference type="ARBA" id="ARBA00023235"/>
    </source>
</evidence>
<dbReference type="GO" id="GO:0003755">
    <property type="term" value="F:peptidyl-prolyl cis-trans isomerase activity"/>
    <property type="evidence" value="ECO:0007669"/>
    <property type="project" value="UniProtKB-UniRule"/>
</dbReference>
<dbReference type="GO" id="GO:0006457">
    <property type="term" value="P:protein folding"/>
    <property type="evidence" value="ECO:0007669"/>
    <property type="project" value="InterPro"/>
</dbReference>
<evidence type="ECO:0000256" key="2">
    <source>
        <dbReference type="ARBA" id="ARBA00023110"/>
    </source>
</evidence>
<evidence type="ECO:0000259" key="6">
    <source>
        <dbReference type="PROSITE" id="PS50072"/>
    </source>
</evidence>
<gene>
    <name evidence="7" type="ORF">FisN_3Hu242</name>
</gene>
<reference evidence="7 8" key="1">
    <citation type="journal article" date="2015" name="Plant Cell">
        <title>Oil accumulation by the oleaginous diatom Fistulifera solaris as revealed by the genome and transcriptome.</title>
        <authorList>
            <person name="Tanaka T."/>
            <person name="Maeda Y."/>
            <person name="Veluchamy A."/>
            <person name="Tanaka M."/>
            <person name="Abida H."/>
            <person name="Marechal E."/>
            <person name="Bowler C."/>
            <person name="Muto M."/>
            <person name="Sunaga Y."/>
            <person name="Tanaka M."/>
            <person name="Yoshino T."/>
            <person name="Taniguchi T."/>
            <person name="Fukuda Y."/>
            <person name="Nemoto M."/>
            <person name="Matsumoto M."/>
            <person name="Wong P.S."/>
            <person name="Aburatani S."/>
            <person name="Fujibuchi W."/>
        </authorList>
    </citation>
    <scope>NUCLEOTIDE SEQUENCE [LARGE SCALE GENOMIC DNA]</scope>
    <source>
        <strain evidence="7 8">JPCC DA0580</strain>
    </source>
</reference>
<evidence type="ECO:0000256" key="5">
    <source>
        <dbReference type="SAM" id="Phobius"/>
    </source>
</evidence>
<dbReference type="OrthoDB" id="193499at2759"/>
<dbReference type="AlphaFoldDB" id="A0A1Z5JQH7"/>
<dbReference type="PROSITE" id="PS00170">
    <property type="entry name" value="CSA_PPIASE_1"/>
    <property type="match status" value="1"/>
</dbReference>
<keyword evidence="5" id="KW-0472">Membrane</keyword>
<dbReference type="EMBL" id="BDSP01000102">
    <property type="protein sequence ID" value="GAX16275.1"/>
    <property type="molecule type" value="Genomic_DNA"/>
</dbReference>
<keyword evidence="5" id="KW-1133">Transmembrane helix</keyword>
<accession>A0A1Z5JQH7</accession>
<feature type="transmembrane region" description="Helical" evidence="5">
    <location>
        <begin position="23"/>
        <end position="44"/>
    </location>
</feature>
<name>A0A1Z5JQH7_FISSO</name>
<proteinExistence type="inferred from homology"/>
<evidence type="ECO:0000256" key="1">
    <source>
        <dbReference type="ARBA" id="ARBA00000971"/>
    </source>
</evidence>
<keyword evidence="5" id="KW-0812">Transmembrane</keyword>
<keyword evidence="3 4" id="KW-0413">Isomerase</keyword>
<dbReference type="EC" id="5.2.1.8" evidence="4"/>
<evidence type="ECO:0000313" key="8">
    <source>
        <dbReference type="Proteomes" id="UP000198406"/>
    </source>
</evidence>
<dbReference type="SUPFAM" id="SSF50891">
    <property type="entry name" value="Cyclophilin-like"/>
    <property type="match status" value="1"/>
</dbReference>
<dbReference type="Pfam" id="PF00160">
    <property type="entry name" value="Pro_isomerase"/>
    <property type="match status" value="1"/>
</dbReference>
<sequence>MSPSFGATTARSFSSSNPKTSSLLWKFATFATVGTTFAVVANYLNDKSWRYEETNAGPVAPLAQVTSQAYFDVSIDNQPAGRIVLGLYGDLVPKTVANFQKYCHQGYAGTQFHRIIPGFMIQGGQIVPTSSSMRFDDENFILEHVGPGVLSMANAGRNTNTTQFFITTARTPHLDGRHVVFGSLQEGWDVVKKIEDCGSSSGRPSAAVKITGAGILPVELAQKE</sequence>
<feature type="domain" description="PPIase cyclophilin-type" evidence="6">
    <location>
        <begin position="70"/>
        <end position="215"/>
    </location>
</feature>
<dbReference type="InterPro" id="IPR002130">
    <property type="entry name" value="Cyclophilin-type_PPIase_dom"/>
</dbReference>
<dbReference type="Proteomes" id="UP000198406">
    <property type="component" value="Unassembled WGS sequence"/>
</dbReference>
<dbReference type="PANTHER" id="PTHR11071:SF561">
    <property type="entry name" value="PEPTIDYL-PROLYL CIS-TRANS ISOMERASE D-RELATED"/>
    <property type="match status" value="1"/>
</dbReference>
<dbReference type="PANTHER" id="PTHR11071">
    <property type="entry name" value="PEPTIDYL-PROLYL CIS-TRANS ISOMERASE"/>
    <property type="match status" value="1"/>
</dbReference>
<dbReference type="Gene3D" id="2.40.100.10">
    <property type="entry name" value="Cyclophilin-like"/>
    <property type="match status" value="1"/>
</dbReference>
<dbReference type="InParanoid" id="A0A1Z5JQH7"/>
<comment type="function">
    <text evidence="4">PPIases accelerate the folding of proteins. It catalyzes the cis-trans isomerization of proline imidic peptide bonds in oligopeptides.</text>
</comment>
<keyword evidence="8" id="KW-1185">Reference proteome</keyword>
<comment type="caution">
    <text evidence="7">The sequence shown here is derived from an EMBL/GenBank/DDBJ whole genome shotgun (WGS) entry which is preliminary data.</text>
</comment>
<dbReference type="InterPro" id="IPR020892">
    <property type="entry name" value="Cyclophilin-type_PPIase_CS"/>
</dbReference>
<comment type="catalytic activity">
    <reaction evidence="1 4">
        <text>[protein]-peptidylproline (omega=180) = [protein]-peptidylproline (omega=0)</text>
        <dbReference type="Rhea" id="RHEA:16237"/>
        <dbReference type="Rhea" id="RHEA-COMP:10747"/>
        <dbReference type="Rhea" id="RHEA-COMP:10748"/>
        <dbReference type="ChEBI" id="CHEBI:83833"/>
        <dbReference type="ChEBI" id="CHEBI:83834"/>
        <dbReference type="EC" id="5.2.1.8"/>
    </reaction>
</comment>
<dbReference type="InterPro" id="IPR029000">
    <property type="entry name" value="Cyclophilin-like_dom_sf"/>
</dbReference>
<dbReference type="PRINTS" id="PR00153">
    <property type="entry name" value="CSAPPISMRASE"/>
</dbReference>
<dbReference type="GO" id="GO:0005737">
    <property type="term" value="C:cytoplasm"/>
    <property type="evidence" value="ECO:0007669"/>
    <property type="project" value="TreeGrafter"/>
</dbReference>
<evidence type="ECO:0000313" key="7">
    <source>
        <dbReference type="EMBL" id="GAX16275.1"/>
    </source>
</evidence>
<keyword evidence="2 4" id="KW-0697">Rotamase</keyword>
<evidence type="ECO:0000256" key="4">
    <source>
        <dbReference type="RuleBase" id="RU363019"/>
    </source>
</evidence>